<reference evidence="2" key="1">
    <citation type="journal article" date="2021" name="Front. Microbiol.">
        <title>Comprehensive Comparative Genomics and Phenotyping of Methylobacterium Species.</title>
        <authorList>
            <person name="Alessa O."/>
            <person name="Ogura Y."/>
            <person name="Fujitani Y."/>
            <person name="Takami H."/>
            <person name="Hayashi T."/>
            <person name="Sahin N."/>
            <person name="Tani A."/>
        </authorList>
    </citation>
    <scope>NUCLEOTIDE SEQUENCE</scope>
    <source>
        <strain evidence="2">DSM 14458</strain>
    </source>
</reference>
<comment type="caution">
    <text evidence="2">The sequence shown here is derived from an EMBL/GenBank/DDBJ whole genome shotgun (WGS) entry which is preliminary data.</text>
</comment>
<dbReference type="EMBL" id="BPRE01000005">
    <property type="protein sequence ID" value="GJE75233.1"/>
    <property type="molecule type" value="Genomic_DNA"/>
</dbReference>
<name>A0ABQ4UUZ0_9HYPH</name>
<sequence>MSESEEAMVDPDKPDRFPSPMGEADLSVGRVTKGVAYAIGKRLSVERDAALPDRLARLVDRLHAGPLGRSSLKPRRVA</sequence>
<dbReference type="RefSeq" id="WP_137827443.1">
    <property type="nucleotide sequence ID" value="NZ_BPRE01000005.1"/>
</dbReference>
<organism evidence="2 3">
    <name type="scientific">Methylorubrum suomiense</name>
    <dbReference type="NCBI Taxonomy" id="144191"/>
    <lineage>
        <taxon>Bacteria</taxon>
        <taxon>Pseudomonadati</taxon>
        <taxon>Pseudomonadota</taxon>
        <taxon>Alphaproteobacteria</taxon>
        <taxon>Hyphomicrobiales</taxon>
        <taxon>Methylobacteriaceae</taxon>
        <taxon>Methylorubrum</taxon>
    </lineage>
</organism>
<evidence type="ECO:0000313" key="3">
    <source>
        <dbReference type="Proteomes" id="UP001055093"/>
    </source>
</evidence>
<feature type="region of interest" description="Disordered" evidence="1">
    <location>
        <begin position="1"/>
        <end position="25"/>
    </location>
</feature>
<keyword evidence="3" id="KW-1185">Reference proteome</keyword>
<proteinExistence type="predicted"/>
<evidence type="ECO:0000256" key="1">
    <source>
        <dbReference type="SAM" id="MobiDB-lite"/>
    </source>
</evidence>
<gene>
    <name evidence="2" type="ORF">BGCPKDLD_1815</name>
</gene>
<protein>
    <recommendedName>
        <fullName evidence="4">Anti-sigma factor NepR domain-containing protein</fullName>
    </recommendedName>
</protein>
<reference evidence="2" key="2">
    <citation type="submission" date="2021-08" db="EMBL/GenBank/DDBJ databases">
        <authorList>
            <person name="Tani A."/>
            <person name="Ola A."/>
            <person name="Ogura Y."/>
            <person name="Katsura K."/>
            <person name="Hayashi T."/>
        </authorList>
    </citation>
    <scope>NUCLEOTIDE SEQUENCE</scope>
    <source>
        <strain evidence="2">DSM 14458</strain>
    </source>
</reference>
<evidence type="ECO:0008006" key="4">
    <source>
        <dbReference type="Google" id="ProtNLM"/>
    </source>
</evidence>
<dbReference type="Proteomes" id="UP001055093">
    <property type="component" value="Unassembled WGS sequence"/>
</dbReference>
<evidence type="ECO:0000313" key="2">
    <source>
        <dbReference type="EMBL" id="GJE75233.1"/>
    </source>
</evidence>
<accession>A0ABQ4UUZ0</accession>